<dbReference type="Proteomes" id="UP001515500">
    <property type="component" value="Chromosome 8"/>
</dbReference>
<evidence type="ECO:0000256" key="3">
    <source>
        <dbReference type="ARBA" id="ARBA00022801"/>
    </source>
</evidence>
<dbReference type="Gene3D" id="3.20.20.80">
    <property type="entry name" value="Glycosidases"/>
    <property type="match status" value="1"/>
</dbReference>
<dbReference type="GO" id="GO:0008422">
    <property type="term" value="F:beta-glucosidase activity"/>
    <property type="evidence" value="ECO:0007669"/>
    <property type="project" value="UniProtKB-ARBA"/>
</dbReference>
<feature type="signal peptide" evidence="5">
    <location>
        <begin position="1"/>
        <end position="18"/>
    </location>
</feature>
<sequence>MSPLPLILLLLATHLILAASSRVAGGTLARDIRKPLRRSGFPPGFVFGTASSAYQYEGGAKEGGRGPSMWDAFTQDHPEKIADGSNGDVALDFYHRYKEDVNLMKEMGVDAFRFSISWSRILPNGNLSGGINKEGIQFYNNLINELISKGLKPFVTIFHWDVPQGLQDQYGGFLSPLIVEDFKQFSNICFQEFGDKVKHWITLNEAYIFSTGGYASGFLAPGRCTPGQGSNCFSGDSGKEPYIVAHHLLLSHAAAANLYKTKYQVSQKGKIGITHAVTGGVPLSNSKSDIDATKRYLDFSYGWFMDPLTYGDYPFIMKSIVGERLPKFTKEQSKSIKGSFDFIGLNYYTSNYVSNVPFSQNQMNSYLTDSFTNLTVEKKGIPIGPVAGSSWLHIYPKGIQNVLEYTQSEYNDPVIYITENGVDEVNNETMPLQEALKDDTRIHYYQQHLHYVQKAIRNGVNVRGYFAWSLLDDFEWNSGYTIRFGIHYTDYKNGLKRYRKSSAYWFEEFLKN</sequence>
<dbReference type="FunFam" id="3.20.20.80:FF:000020">
    <property type="entry name" value="Beta-glucosidase 12"/>
    <property type="match status" value="1"/>
</dbReference>
<keyword evidence="6" id="KW-1185">Reference proteome</keyword>
<proteinExistence type="inferred from homology"/>
<evidence type="ECO:0000256" key="1">
    <source>
        <dbReference type="ARBA" id="ARBA00010838"/>
    </source>
</evidence>
<dbReference type="Pfam" id="PF00232">
    <property type="entry name" value="Glyco_hydro_1"/>
    <property type="match status" value="1"/>
</dbReference>
<feature type="chain" id="PRO_5044267534" evidence="5">
    <location>
        <begin position="19"/>
        <end position="512"/>
    </location>
</feature>
<dbReference type="GO" id="GO:0004565">
    <property type="term" value="F:beta-galactosidase activity"/>
    <property type="evidence" value="ECO:0007669"/>
    <property type="project" value="UniProtKB-ARBA"/>
</dbReference>
<dbReference type="PANTHER" id="PTHR10353:SF267">
    <property type="entry name" value="BETA-GLUCOSIDASE"/>
    <property type="match status" value="1"/>
</dbReference>
<dbReference type="InterPro" id="IPR001360">
    <property type="entry name" value="Glyco_hydro_1"/>
</dbReference>
<dbReference type="GO" id="GO:0005975">
    <property type="term" value="P:carbohydrate metabolic process"/>
    <property type="evidence" value="ECO:0007669"/>
    <property type="project" value="InterPro"/>
</dbReference>
<accession>A0AB40BT69</accession>
<dbReference type="PRINTS" id="PR00131">
    <property type="entry name" value="GLHYDRLASE1"/>
</dbReference>
<evidence type="ECO:0000256" key="5">
    <source>
        <dbReference type="SAM" id="SignalP"/>
    </source>
</evidence>
<evidence type="ECO:0000256" key="2">
    <source>
        <dbReference type="ARBA" id="ARBA00022729"/>
    </source>
</evidence>
<dbReference type="PANTHER" id="PTHR10353">
    <property type="entry name" value="GLYCOSYL HYDROLASE"/>
    <property type="match status" value="1"/>
</dbReference>
<dbReference type="RefSeq" id="XP_039130628.1">
    <property type="nucleotide sequence ID" value="XM_039274694.1"/>
</dbReference>
<dbReference type="GeneID" id="120267016"/>
<dbReference type="InterPro" id="IPR033132">
    <property type="entry name" value="GH_1_N_CS"/>
</dbReference>
<organism evidence="6 7">
    <name type="scientific">Dioscorea cayennensis subsp. rotundata</name>
    <name type="common">White Guinea yam</name>
    <name type="synonym">Dioscorea rotundata</name>
    <dbReference type="NCBI Taxonomy" id="55577"/>
    <lineage>
        <taxon>Eukaryota</taxon>
        <taxon>Viridiplantae</taxon>
        <taxon>Streptophyta</taxon>
        <taxon>Embryophyta</taxon>
        <taxon>Tracheophyta</taxon>
        <taxon>Spermatophyta</taxon>
        <taxon>Magnoliopsida</taxon>
        <taxon>Liliopsida</taxon>
        <taxon>Dioscoreales</taxon>
        <taxon>Dioscoreaceae</taxon>
        <taxon>Dioscorea</taxon>
    </lineage>
</organism>
<dbReference type="PROSITE" id="PS00653">
    <property type="entry name" value="GLYCOSYL_HYDROL_F1_2"/>
    <property type="match status" value="1"/>
</dbReference>
<keyword evidence="2 5" id="KW-0732">Signal</keyword>
<dbReference type="AlphaFoldDB" id="A0AB40BT69"/>
<comment type="similarity">
    <text evidence="1 4">Belongs to the glycosyl hydrolase 1 family.</text>
</comment>
<keyword evidence="3" id="KW-0378">Hydrolase</keyword>
<dbReference type="GO" id="GO:0033907">
    <property type="term" value="F:beta-D-fucosidase activity"/>
    <property type="evidence" value="ECO:0007669"/>
    <property type="project" value="UniProtKB-ARBA"/>
</dbReference>
<evidence type="ECO:0000313" key="7">
    <source>
        <dbReference type="RefSeq" id="XP_039130628.1"/>
    </source>
</evidence>
<protein>
    <submittedName>
        <fullName evidence="7">Beta-glucosidase 24-like</fullName>
    </submittedName>
</protein>
<reference evidence="7" key="1">
    <citation type="submission" date="2025-08" db="UniProtKB">
        <authorList>
            <consortium name="RefSeq"/>
        </authorList>
    </citation>
    <scope>IDENTIFICATION</scope>
</reference>
<evidence type="ECO:0000313" key="6">
    <source>
        <dbReference type="Proteomes" id="UP001515500"/>
    </source>
</evidence>
<gene>
    <name evidence="7" type="primary">LOC120267016</name>
</gene>
<name>A0AB40BT69_DIOCR</name>
<dbReference type="SUPFAM" id="SSF51445">
    <property type="entry name" value="(Trans)glycosidases"/>
    <property type="match status" value="1"/>
</dbReference>
<evidence type="ECO:0000256" key="4">
    <source>
        <dbReference type="RuleBase" id="RU003690"/>
    </source>
</evidence>
<dbReference type="InterPro" id="IPR017853">
    <property type="entry name" value="GH"/>
</dbReference>